<evidence type="ECO:0000256" key="1">
    <source>
        <dbReference type="ARBA" id="ARBA00004953"/>
    </source>
</evidence>
<dbReference type="PANTHER" id="PTHR36925">
    <property type="entry name" value="COBALT-PRECORRIN-6A REDUCTASE"/>
    <property type="match status" value="1"/>
</dbReference>
<dbReference type="InterPro" id="IPR003723">
    <property type="entry name" value="Precorrin-6x_reduct"/>
</dbReference>
<evidence type="ECO:0000256" key="2">
    <source>
        <dbReference type="ARBA" id="ARBA00022573"/>
    </source>
</evidence>
<comment type="pathway">
    <text evidence="1">Cofactor biosynthesis; adenosylcobalamin biosynthesis.</text>
</comment>
<organism evidence="4 5">
    <name type="scientific">Sinobacterium norvegicum</name>
    <dbReference type="NCBI Taxonomy" id="1641715"/>
    <lineage>
        <taxon>Bacteria</taxon>
        <taxon>Pseudomonadati</taxon>
        <taxon>Pseudomonadota</taxon>
        <taxon>Gammaproteobacteria</taxon>
        <taxon>Cellvibrionales</taxon>
        <taxon>Spongiibacteraceae</taxon>
        <taxon>Sinobacterium</taxon>
    </lineage>
</organism>
<name>A0ABM9AJG4_9GAMM</name>
<reference evidence="4" key="1">
    <citation type="submission" date="2021-12" db="EMBL/GenBank/DDBJ databases">
        <authorList>
            <person name="Rodrigo-Torres L."/>
            <person name="Arahal R. D."/>
            <person name="Lucena T."/>
        </authorList>
    </citation>
    <scope>NUCLEOTIDE SEQUENCE</scope>
    <source>
        <strain evidence="4">CECT 8267</strain>
    </source>
</reference>
<evidence type="ECO:0000256" key="3">
    <source>
        <dbReference type="ARBA" id="ARBA00023002"/>
    </source>
</evidence>
<sequence length="243" mass="26581">MILILGGTGDAKRIAEGLIAREIPVVYSIAGLVRVPKMACEVLVGGFSRRGGLALYMRQQGVSLVLDATHPFAQRMSDAAAVACDQMSVPCWRLGREPWQLNQPHRLFHDWQSLLSAVIDQPRVFFTSGQLPPVVQQAVLAQRFGRSVLRTAVAPSSIPMPGLTVEVAIGPFSVEQEMALMEKHHIELLVSKNSGGWPVSKLAAAEQLNIPVWLLQPPVLPLVTRQFNHWQDCVEAVAEEALG</sequence>
<keyword evidence="2" id="KW-0169">Cobalamin biosynthesis</keyword>
<proteinExistence type="predicted"/>
<dbReference type="PROSITE" id="PS51014">
    <property type="entry name" value="COBK_CBIJ"/>
    <property type="match status" value="1"/>
</dbReference>
<keyword evidence="5" id="KW-1185">Reference proteome</keyword>
<dbReference type="Pfam" id="PF02571">
    <property type="entry name" value="CbiJ"/>
    <property type="match status" value="1"/>
</dbReference>
<dbReference type="Proteomes" id="UP000838100">
    <property type="component" value="Unassembled WGS sequence"/>
</dbReference>
<dbReference type="PANTHER" id="PTHR36925:SF1">
    <property type="entry name" value="COBALT-PRECORRIN-6A REDUCTASE"/>
    <property type="match status" value="1"/>
</dbReference>
<protein>
    <submittedName>
        <fullName evidence="4">Precorrin-6A reductase</fullName>
        <ecNumber evidence="4">1.3.1.54</ecNumber>
    </submittedName>
</protein>
<gene>
    <name evidence="4" type="primary">cobK</name>
    <name evidence="4" type="ORF">SIN8267_03527</name>
</gene>
<evidence type="ECO:0000313" key="4">
    <source>
        <dbReference type="EMBL" id="CAH0993378.1"/>
    </source>
</evidence>
<accession>A0ABM9AJG4</accession>
<dbReference type="EC" id="1.3.1.54" evidence="4"/>
<comment type="caution">
    <text evidence="4">The sequence shown here is derived from an EMBL/GenBank/DDBJ whole genome shotgun (WGS) entry which is preliminary data.</text>
</comment>
<dbReference type="RefSeq" id="WP_237446058.1">
    <property type="nucleotide sequence ID" value="NZ_CAKLPX010000008.1"/>
</dbReference>
<evidence type="ECO:0000313" key="5">
    <source>
        <dbReference type="Proteomes" id="UP000838100"/>
    </source>
</evidence>
<dbReference type="GO" id="GO:0016994">
    <property type="term" value="F:precorrin-6A reductase activity"/>
    <property type="evidence" value="ECO:0007669"/>
    <property type="project" value="UniProtKB-EC"/>
</dbReference>
<keyword evidence="3 4" id="KW-0560">Oxidoreductase</keyword>
<dbReference type="EMBL" id="CAKLPX010000008">
    <property type="protein sequence ID" value="CAH0993378.1"/>
    <property type="molecule type" value="Genomic_DNA"/>
</dbReference>